<keyword evidence="4 10" id="KW-0004">4Fe-4S</keyword>
<dbReference type="GO" id="GO:0006094">
    <property type="term" value="P:gluconeogenesis"/>
    <property type="evidence" value="ECO:0007669"/>
    <property type="project" value="UniProtKB-KW"/>
</dbReference>
<dbReference type="InterPro" id="IPR005131">
    <property type="entry name" value="Ser_deHydtase_bsu"/>
</dbReference>
<comment type="cofactor">
    <cofactor evidence="1 10">
        <name>[4Fe-4S] cluster</name>
        <dbReference type="ChEBI" id="CHEBI:49883"/>
    </cofactor>
</comment>
<evidence type="ECO:0000256" key="10">
    <source>
        <dbReference type="RuleBase" id="RU366059"/>
    </source>
</evidence>
<keyword evidence="3 10" id="KW-0312">Gluconeogenesis</keyword>
<dbReference type="PANTHER" id="PTHR30182">
    <property type="entry name" value="L-SERINE DEHYDRATASE"/>
    <property type="match status" value="1"/>
</dbReference>
<evidence type="ECO:0000313" key="12">
    <source>
        <dbReference type="EMBL" id="SHE57030.1"/>
    </source>
</evidence>
<dbReference type="AlphaFoldDB" id="A0A1M4UKC9"/>
<comment type="similarity">
    <text evidence="2 10">Belongs to the iron-sulfur dependent L-serine dehydratase family.</text>
</comment>
<evidence type="ECO:0000256" key="2">
    <source>
        <dbReference type="ARBA" id="ARBA00008636"/>
    </source>
</evidence>
<evidence type="ECO:0000256" key="4">
    <source>
        <dbReference type="ARBA" id="ARBA00022485"/>
    </source>
</evidence>
<keyword evidence="7 10" id="KW-0411">Iron-sulfur</keyword>
<dbReference type="STRING" id="1122195.SAMN02745164_00705"/>
<gene>
    <name evidence="12" type="ORF">SAMN02745164_00705</name>
</gene>
<keyword evidence="5 10" id="KW-0479">Metal-binding</keyword>
<evidence type="ECO:0000259" key="11">
    <source>
        <dbReference type="Pfam" id="PF03315"/>
    </source>
</evidence>
<dbReference type="GO" id="GO:0003941">
    <property type="term" value="F:L-serine ammonia-lyase activity"/>
    <property type="evidence" value="ECO:0007669"/>
    <property type="project" value="UniProtKB-UniRule"/>
</dbReference>
<accession>A0A1M4UKC9</accession>
<dbReference type="EMBL" id="FQUI01000007">
    <property type="protein sequence ID" value="SHE57030.1"/>
    <property type="molecule type" value="Genomic_DNA"/>
</dbReference>
<organism evidence="12 13">
    <name type="scientific">Marinitoga hydrogenitolerans (strain DSM 16785 / JCM 12826 / AT1271)</name>
    <dbReference type="NCBI Taxonomy" id="1122195"/>
    <lineage>
        <taxon>Bacteria</taxon>
        <taxon>Thermotogati</taxon>
        <taxon>Thermotogota</taxon>
        <taxon>Thermotogae</taxon>
        <taxon>Petrotogales</taxon>
        <taxon>Petrotogaceae</taxon>
        <taxon>Marinitoga</taxon>
    </lineage>
</organism>
<dbReference type="PANTHER" id="PTHR30182:SF12">
    <property type="entry name" value="L-SERINE DEHYDRATASE, BETA CHAIN-RELATED"/>
    <property type="match status" value="1"/>
</dbReference>
<sequence length="218" mass="24300">MSMLDVVGPVMVGPSSSHTLGALKIARFAYKLFGEKPEKVEYYLHGSFAKTYLGHGTDRALIAGILGLREYDYEIKNAYNLAKKQNLKYSFIESDLGDVHPNTVLIRMFKDKKINEIQGASVGGGAIKITKINGVDCDLSGDYNTLIIVNKDIKGALENILKIIHVNVANLYLKRTNIIEGKSLTILELDEKPINLNELEKLECVIKYFYVGSDKDEI</sequence>
<evidence type="ECO:0000256" key="7">
    <source>
        <dbReference type="ARBA" id="ARBA00023014"/>
    </source>
</evidence>
<dbReference type="Pfam" id="PF03315">
    <property type="entry name" value="SDH_beta"/>
    <property type="match status" value="1"/>
</dbReference>
<evidence type="ECO:0000256" key="8">
    <source>
        <dbReference type="ARBA" id="ARBA00023239"/>
    </source>
</evidence>
<evidence type="ECO:0000256" key="6">
    <source>
        <dbReference type="ARBA" id="ARBA00023004"/>
    </source>
</evidence>
<dbReference type="InterPro" id="IPR004643">
    <property type="entry name" value="Fe-S_L-Ser_bsu"/>
</dbReference>
<dbReference type="PIRSF" id="PIRSF036692">
    <property type="entry name" value="SDH_B"/>
    <property type="match status" value="1"/>
</dbReference>
<dbReference type="Gene3D" id="3.30.1330.90">
    <property type="entry name" value="D-3-phosphoglycerate dehydrogenase, domain 3"/>
    <property type="match status" value="1"/>
</dbReference>
<dbReference type="InterPro" id="IPR051318">
    <property type="entry name" value="Fe-S_L-Ser"/>
</dbReference>
<feature type="domain" description="Serine dehydratase beta chain" evidence="11">
    <location>
        <begin position="10"/>
        <end position="83"/>
    </location>
</feature>
<evidence type="ECO:0000256" key="5">
    <source>
        <dbReference type="ARBA" id="ARBA00022723"/>
    </source>
</evidence>
<evidence type="ECO:0000256" key="9">
    <source>
        <dbReference type="ARBA" id="ARBA00049406"/>
    </source>
</evidence>
<dbReference type="RefSeq" id="WP_072863492.1">
    <property type="nucleotide sequence ID" value="NZ_FQUI01000007.1"/>
</dbReference>
<reference evidence="12" key="1">
    <citation type="submission" date="2016-11" db="EMBL/GenBank/DDBJ databases">
        <authorList>
            <person name="Varghese N."/>
            <person name="Submissions S."/>
        </authorList>
    </citation>
    <scope>NUCLEOTIDE SEQUENCE [LARGE SCALE GENOMIC DNA]</scope>
    <source>
        <strain evidence="12">DSM 16785</strain>
    </source>
</reference>
<protein>
    <recommendedName>
        <fullName evidence="10">L-serine dehydratase</fullName>
        <ecNumber evidence="10">4.3.1.17</ecNumber>
    </recommendedName>
</protein>
<dbReference type="GO" id="GO:0046872">
    <property type="term" value="F:metal ion binding"/>
    <property type="evidence" value="ECO:0007669"/>
    <property type="project" value="UniProtKB-KW"/>
</dbReference>
<dbReference type="InterPro" id="IPR029009">
    <property type="entry name" value="ASB_dom_sf"/>
</dbReference>
<dbReference type="NCBIfam" id="TIGR00719">
    <property type="entry name" value="sda_beta"/>
    <property type="match status" value="1"/>
</dbReference>
<dbReference type="Proteomes" id="UP000184334">
    <property type="component" value="Unassembled WGS sequence"/>
</dbReference>
<dbReference type="EC" id="4.3.1.17" evidence="10"/>
<evidence type="ECO:0000256" key="1">
    <source>
        <dbReference type="ARBA" id="ARBA00001966"/>
    </source>
</evidence>
<evidence type="ECO:0000313" key="13">
    <source>
        <dbReference type="Proteomes" id="UP000184334"/>
    </source>
</evidence>
<comment type="catalytic activity">
    <reaction evidence="9 10">
        <text>L-serine = pyruvate + NH4(+)</text>
        <dbReference type="Rhea" id="RHEA:19169"/>
        <dbReference type="ChEBI" id="CHEBI:15361"/>
        <dbReference type="ChEBI" id="CHEBI:28938"/>
        <dbReference type="ChEBI" id="CHEBI:33384"/>
        <dbReference type="EC" id="4.3.1.17"/>
    </reaction>
</comment>
<dbReference type="OrthoDB" id="9813137at2"/>
<name>A0A1M4UKC9_MARH1</name>
<comment type="caution">
    <text evidence="12">The sequence shown here is derived from an EMBL/GenBank/DDBJ whole genome shotgun (WGS) entry which is preliminary data.</text>
</comment>
<keyword evidence="8 10" id="KW-0456">Lyase</keyword>
<dbReference type="GO" id="GO:0051539">
    <property type="term" value="F:4 iron, 4 sulfur cluster binding"/>
    <property type="evidence" value="ECO:0007669"/>
    <property type="project" value="UniProtKB-UniRule"/>
</dbReference>
<keyword evidence="6 10" id="KW-0408">Iron</keyword>
<evidence type="ECO:0000256" key="3">
    <source>
        <dbReference type="ARBA" id="ARBA00022432"/>
    </source>
</evidence>
<keyword evidence="13" id="KW-1185">Reference proteome</keyword>
<proteinExistence type="inferred from homology"/>
<dbReference type="SUPFAM" id="SSF143548">
    <property type="entry name" value="Serine metabolism enzymes domain"/>
    <property type="match status" value="1"/>
</dbReference>